<dbReference type="GO" id="GO:0016020">
    <property type="term" value="C:membrane"/>
    <property type="evidence" value="ECO:0007669"/>
    <property type="project" value="UniProtKB-SubCell"/>
</dbReference>
<feature type="transmembrane region" description="Helical" evidence="5">
    <location>
        <begin position="153"/>
        <end position="177"/>
    </location>
</feature>
<dbReference type="Gene3D" id="1.20.1530.20">
    <property type="match status" value="1"/>
</dbReference>
<comment type="subcellular location">
    <subcellularLocation>
        <location evidence="1">Membrane</location>
        <topology evidence="1">Multi-pass membrane protein</topology>
    </subcellularLocation>
</comment>
<evidence type="ECO:0000313" key="9">
    <source>
        <dbReference type="Proteomes" id="UP001190700"/>
    </source>
</evidence>
<evidence type="ECO:0000256" key="4">
    <source>
        <dbReference type="ARBA" id="ARBA00023136"/>
    </source>
</evidence>
<evidence type="ECO:0000256" key="1">
    <source>
        <dbReference type="ARBA" id="ARBA00004141"/>
    </source>
</evidence>
<proteinExistence type="predicted"/>
<dbReference type="PANTHER" id="PTHR43021:SF2">
    <property type="entry name" value="CATION_H+ EXCHANGER DOMAIN-CONTAINING PROTEIN"/>
    <property type="match status" value="1"/>
</dbReference>
<feature type="transmembrane region" description="Helical" evidence="5">
    <location>
        <begin position="223"/>
        <end position="245"/>
    </location>
</feature>
<comment type="caution">
    <text evidence="8">The sequence shown here is derived from an EMBL/GenBank/DDBJ whole genome shotgun (WGS) entry which is preliminary data.</text>
</comment>
<keyword evidence="4 5" id="KW-0472">Membrane</keyword>
<keyword evidence="9" id="KW-1185">Reference proteome</keyword>
<feature type="transmembrane region" description="Helical" evidence="5">
    <location>
        <begin position="89"/>
        <end position="113"/>
    </location>
</feature>
<organism evidence="8 9">
    <name type="scientific">Cymbomonas tetramitiformis</name>
    <dbReference type="NCBI Taxonomy" id="36881"/>
    <lineage>
        <taxon>Eukaryota</taxon>
        <taxon>Viridiplantae</taxon>
        <taxon>Chlorophyta</taxon>
        <taxon>Pyramimonadophyceae</taxon>
        <taxon>Pyramimonadales</taxon>
        <taxon>Pyramimonadaceae</taxon>
        <taxon>Cymbomonas</taxon>
    </lineage>
</organism>
<keyword evidence="3 5" id="KW-1133">Transmembrane helix</keyword>
<feature type="signal peptide" evidence="6">
    <location>
        <begin position="1"/>
        <end position="15"/>
    </location>
</feature>
<dbReference type="Proteomes" id="UP001190700">
    <property type="component" value="Unassembled WGS sequence"/>
</dbReference>
<evidence type="ECO:0000256" key="2">
    <source>
        <dbReference type="ARBA" id="ARBA00022692"/>
    </source>
</evidence>
<accession>A0AAE0BBS8</accession>
<dbReference type="InterPro" id="IPR038770">
    <property type="entry name" value="Na+/solute_symporter_sf"/>
</dbReference>
<feature type="transmembrane region" description="Helical" evidence="5">
    <location>
        <begin position="257"/>
        <end position="280"/>
    </location>
</feature>
<sequence length="478" mass="51030">MSHLILRIPAILLSASYVGEFVQRFRFPSISGYLVCGVIAGPHISGLLSQAAVHGLQFVDQVCLSCIAFAAGSELHISELRKIIGPVSYLTSSIAVFSWCFVGSIVMILAEYIPFMKALSWQRQFAVASMAGTVSVARSPATAIAVLREVEGRGAFCSLTLSVIVMKDVLVIIMFALNLEFVRFSEMVLPSPSNLDSNKDLQVVADEEHLAASFLHMQIARAVVTPFLSVLLSLLLGAIGGALAVPLLRPHPVLSTFPASAVFGLRAACLVAISFSFFLLAGLLHAEPLLVCVTIGLYASNHTSGRTVLQLLRQRAGHGSVPLLEREKQLQADREALEAVFLAVMPSVNLVFFSLAGASLALDALAKTMHISIVIFLMRLLSLYVGVSTGCRLAHSPADHAKVAWMAYITQAGVALGLIKMIAAQNLEWGPPFCALMVGVVVCNLLTGPPLFKAAIVAVGEAHSSTRETRSSAQMPKV</sequence>
<dbReference type="Pfam" id="PF00999">
    <property type="entry name" value="Na_H_Exchanger"/>
    <property type="match status" value="1"/>
</dbReference>
<feature type="transmembrane region" description="Helical" evidence="5">
    <location>
        <begin position="429"/>
        <end position="447"/>
    </location>
</feature>
<keyword evidence="2 5" id="KW-0812">Transmembrane</keyword>
<dbReference type="PANTHER" id="PTHR43021">
    <property type="entry name" value="NA(+)/H(+) ANTIPORTER-RELATED"/>
    <property type="match status" value="1"/>
</dbReference>
<evidence type="ECO:0000256" key="3">
    <source>
        <dbReference type="ARBA" id="ARBA00022989"/>
    </source>
</evidence>
<feature type="transmembrane region" description="Helical" evidence="5">
    <location>
        <begin position="125"/>
        <end position="147"/>
    </location>
</feature>
<keyword evidence="6" id="KW-0732">Signal</keyword>
<dbReference type="GO" id="GO:0015297">
    <property type="term" value="F:antiporter activity"/>
    <property type="evidence" value="ECO:0007669"/>
    <property type="project" value="InterPro"/>
</dbReference>
<feature type="transmembrane region" description="Helical" evidence="5">
    <location>
        <begin position="368"/>
        <end position="391"/>
    </location>
</feature>
<dbReference type="EMBL" id="LGRX02035833">
    <property type="protein sequence ID" value="KAK3232970.1"/>
    <property type="molecule type" value="Genomic_DNA"/>
</dbReference>
<evidence type="ECO:0000256" key="6">
    <source>
        <dbReference type="SAM" id="SignalP"/>
    </source>
</evidence>
<evidence type="ECO:0000259" key="7">
    <source>
        <dbReference type="Pfam" id="PF00999"/>
    </source>
</evidence>
<feature type="domain" description="Cation/H+ exchanger transmembrane" evidence="7">
    <location>
        <begin position="17"/>
        <end position="452"/>
    </location>
</feature>
<feature type="transmembrane region" description="Helical" evidence="5">
    <location>
        <begin position="336"/>
        <end position="362"/>
    </location>
</feature>
<dbReference type="AlphaFoldDB" id="A0AAE0BBS8"/>
<evidence type="ECO:0000313" key="8">
    <source>
        <dbReference type="EMBL" id="KAK3232970.1"/>
    </source>
</evidence>
<name>A0AAE0BBS8_9CHLO</name>
<reference evidence="8 9" key="1">
    <citation type="journal article" date="2015" name="Genome Biol. Evol.">
        <title>Comparative Genomics of a Bacterivorous Green Alga Reveals Evolutionary Causalities and Consequences of Phago-Mixotrophic Mode of Nutrition.</title>
        <authorList>
            <person name="Burns J.A."/>
            <person name="Paasch A."/>
            <person name="Narechania A."/>
            <person name="Kim E."/>
        </authorList>
    </citation>
    <scope>NUCLEOTIDE SEQUENCE [LARGE SCALE GENOMIC DNA]</scope>
    <source>
        <strain evidence="8 9">PLY_AMNH</strain>
    </source>
</reference>
<dbReference type="GO" id="GO:1902600">
    <property type="term" value="P:proton transmembrane transport"/>
    <property type="evidence" value="ECO:0007669"/>
    <property type="project" value="InterPro"/>
</dbReference>
<protein>
    <recommendedName>
        <fullName evidence="7">Cation/H+ exchanger transmembrane domain-containing protein</fullName>
    </recommendedName>
</protein>
<evidence type="ECO:0000256" key="5">
    <source>
        <dbReference type="SAM" id="Phobius"/>
    </source>
</evidence>
<feature type="transmembrane region" description="Helical" evidence="5">
    <location>
        <begin position="403"/>
        <end position="423"/>
    </location>
</feature>
<gene>
    <name evidence="8" type="ORF">CYMTET_56703</name>
</gene>
<dbReference type="InterPro" id="IPR006153">
    <property type="entry name" value="Cation/H_exchanger_TM"/>
</dbReference>
<feature type="chain" id="PRO_5041941468" description="Cation/H+ exchanger transmembrane domain-containing protein" evidence="6">
    <location>
        <begin position="16"/>
        <end position="478"/>
    </location>
</feature>